<organism evidence="3 4">
    <name type="scientific">Microbacterium pseudoresistens</name>
    <dbReference type="NCBI Taxonomy" id="640634"/>
    <lineage>
        <taxon>Bacteria</taxon>
        <taxon>Bacillati</taxon>
        <taxon>Actinomycetota</taxon>
        <taxon>Actinomycetes</taxon>
        <taxon>Micrococcales</taxon>
        <taxon>Microbacteriaceae</taxon>
        <taxon>Microbacterium</taxon>
    </lineage>
</organism>
<dbReference type="PANTHER" id="PTHR21666:SF289">
    <property type="entry name" value="L-ALA--D-GLU ENDOPEPTIDASE"/>
    <property type="match status" value="1"/>
</dbReference>
<dbReference type="Pfam" id="PF01551">
    <property type="entry name" value="Peptidase_M23"/>
    <property type="match status" value="1"/>
</dbReference>
<reference evidence="3 4" key="1">
    <citation type="submission" date="2020-07" db="EMBL/GenBank/DDBJ databases">
        <title>Sequencing the genomes of 1000 actinobacteria strains.</title>
        <authorList>
            <person name="Klenk H.-P."/>
        </authorList>
    </citation>
    <scope>NUCLEOTIDE SEQUENCE [LARGE SCALE GENOMIC DNA]</scope>
    <source>
        <strain evidence="3 4">DSM 22185</strain>
    </source>
</reference>
<dbReference type="CDD" id="cd12797">
    <property type="entry name" value="M23_peptidase"/>
    <property type="match status" value="1"/>
</dbReference>
<feature type="domain" description="M23ase beta-sheet core" evidence="2">
    <location>
        <begin position="107"/>
        <end position="207"/>
    </location>
</feature>
<dbReference type="SUPFAM" id="SSF51261">
    <property type="entry name" value="Duplicated hybrid motif"/>
    <property type="match status" value="1"/>
</dbReference>
<comment type="caution">
    <text evidence="3">The sequence shown here is derived from an EMBL/GenBank/DDBJ whole genome shotgun (WGS) entry which is preliminary data.</text>
</comment>
<dbReference type="RefSeq" id="WP_315900936.1">
    <property type="nucleotide sequence ID" value="NZ_BAABLC010000003.1"/>
</dbReference>
<dbReference type="AlphaFoldDB" id="A0A7Y9ESP4"/>
<dbReference type="GO" id="GO:0004222">
    <property type="term" value="F:metalloendopeptidase activity"/>
    <property type="evidence" value="ECO:0007669"/>
    <property type="project" value="TreeGrafter"/>
</dbReference>
<dbReference type="InterPro" id="IPR011055">
    <property type="entry name" value="Dup_hybrid_motif"/>
</dbReference>
<dbReference type="EMBL" id="JACCBH010000001">
    <property type="protein sequence ID" value="NYD53263.1"/>
    <property type="molecule type" value="Genomic_DNA"/>
</dbReference>
<evidence type="ECO:0000256" key="1">
    <source>
        <dbReference type="ARBA" id="ARBA00022729"/>
    </source>
</evidence>
<dbReference type="Gene3D" id="2.70.70.10">
    <property type="entry name" value="Glucose Permease (Domain IIA)"/>
    <property type="match status" value="1"/>
</dbReference>
<keyword evidence="4" id="KW-1185">Reference proteome</keyword>
<dbReference type="PANTHER" id="PTHR21666">
    <property type="entry name" value="PEPTIDASE-RELATED"/>
    <property type="match status" value="1"/>
</dbReference>
<evidence type="ECO:0000313" key="4">
    <source>
        <dbReference type="Proteomes" id="UP000552045"/>
    </source>
</evidence>
<protein>
    <submittedName>
        <fullName evidence="3">Murein DD-endopeptidase MepM/ murein hydrolase activator NlpD</fullName>
    </submittedName>
</protein>
<accession>A0A7Y9ESP4</accession>
<evidence type="ECO:0000259" key="2">
    <source>
        <dbReference type="Pfam" id="PF01551"/>
    </source>
</evidence>
<proteinExistence type="predicted"/>
<name>A0A7Y9ESP4_9MICO</name>
<dbReference type="Proteomes" id="UP000552045">
    <property type="component" value="Unassembled WGS sequence"/>
</dbReference>
<evidence type="ECO:0000313" key="3">
    <source>
        <dbReference type="EMBL" id="NYD53263.1"/>
    </source>
</evidence>
<dbReference type="InterPro" id="IPR016047">
    <property type="entry name" value="M23ase_b-sheet_dom"/>
</dbReference>
<gene>
    <name evidence="3" type="ORF">BKA02_000318</name>
</gene>
<keyword evidence="3" id="KW-0378">Hydrolase</keyword>
<sequence length="216" mass="22325">MLITGAALPGISDAEPEQVEAAATVETQSYTAGEDIRVEVLPRGDFSATTEKEIAASRAQAIAAAVASGRPLSTAVNLPTAQQVLMPLSSGTYSISDGFGASRPGRSHMGQDLAASIGTPIYAAVEGCVSLSTESNSGYGVSIQVESLLDGETVSTLYSHLNSGTRAVEVGDCVAPGQYLGDVGSTGYVFGSCLHFEVDINGRPIDPMPWLRKNVQ</sequence>
<keyword evidence="1" id="KW-0732">Signal</keyword>
<dbReference type="InterPro" id="IPR050570">
    <property type="entry name" value="Cell_wall_metabolism_enzyme"/>
</dbReference>